<proteinExistence type="predicted"/>
<dbReference type="Proteomes" id="UP000421283">
    <property type="component" value="Unassembled WGS sequence"/>
</dbReference>
<comment type="caution">
    <text evidence="3">The sequence shown here is derived from an EMBL/GenBank/DDBJ whole genome shotgun (WGS) entry which is preliminary data.</text>
</comment>
<feature type="domain" description="Antirepressor protein C-terminal" evidence="2">
    <location>
        <begin position="139"/>
        <end position="242"/>
    </location>
</feature>
<dbReference type="InterPro" id="IPR014054">
    <property type="entry name" value="Phage_regulatory_Rha"/>
</dbReference>
<evidence type="ECO:0000259" key="2">
    <source>
        <dbReference type="Pfam" id="PF03374"/>
    </source>
</evidence>
<dbReference type="Pfam" id="PF09669">
    <property type="entry name" value="Phage_pRha"/>
    <property type="match status" value="1"/>
</dbReference>
<dbReference type="AlphaFoldDB" id="A0AA90VMN5"/>
<protein>
    <recommendedName>
        <fullName evidence="2">Antirepressor protein C-terminal domain-containing protein</fullName>
    </recommendedName>
</protein>
<organism evidence="3 4">
    <name type="scientific">Segatella copri</name>
    <dbReference type="NCBI Taxonomy" id="165179"/>
    <lineage>
        <taxon>Bacteria</taxon>
        <taxon>Pseudomonadati</taxon>
        <taxon>Bacteroidota</taxon>
        <taxon>Bacteroidia</taxon>
        <taxon>Bacteroidales</taxon>
        <taxon>Prevotellaceae</taxon>
        <taxon>Segatella</taxon>
    </lineage>
</organism>
<evidence type="ECO:0000313" key="3">
    <source>
        <dbReference type="EMBL" id="MQO92156.1"/>
    </source>
</evidence>
<dbReference type="GO" id="GO:0003677">
    <property type="term" value="F:DNA binding"/>
    <property type="evidence" value="ECO:0007669"/>
    <property type="project" value="InterPro"/>
</dbReference>
<dbReference type="EMBL" id="VZAP01000068">
    <property type="protein sequence ID" value="MQO92156.1"/>
    <property type="molecule type" value="Genomic_DNA"/>
</dbReference>
<sequence length="256" mass="29075">MEEIIKLGRTDTMTSLEIAEITGKKHAHVMRDIRSLIEQGVNGSNFGLVRYKDKKGEVRPMFELTPKGCLILASGYDALLREKIINKLEELEKKNHLEQYQVPQSFSEALMLAAKQQEKIEQQQLALESKNKEIVQLSATITEMQPKVSYVDTILSCKETVTTTQIAQDYGQSAKSFNILLRNFGIQHKVGGQWILYAKYLPCGYVQSETVSITHRDGSVGSVMHTKWTQKGRLFLYNELKKHGIIPTIEKESVKD</sequence>
<dbReference type="NCBIfam" id="TIGR02681">
    <property type="entry name" value="phage_pRha"/>
    <property type="match status" value="1"/>
</dbReference>
<name>A0AA90VMN5_9BACT</name>
<feature type="coiled-coil region" evidence="1">
    <location>
        <begin position="81"/>
        <end position="140"/>
    </location>
</feature>
<dbReference type="Pfam" id="PF03374">
    <property type="entry name" value="ANT"/>
    <property type="match status" value="1"/>
</dbReference>
<gene>
    <name evidence="3" type="ORF">F7D31_05625</name>
</gene>
<dbReference type="InterPro" id="IPR005039">
    <property type="entry name" value="Ant_C"/>
</dbReference>
<accession>A0AA90VMN5</accession>
<keyword evidence="1" id="KW-0175">Coiled coil</keyword>
<reference evidence="4" key="1">
    <citation type="submission" date="2019-09" db="EMBL/GenBank/DDBJ databases">
        <title>Distinct polysaccharide growth profiles of human intestinal Prevotella copri isolates.</title>
        <authorList>
            <person name="Fehlner-Peach H."/>
            <person name="Magnabosco C."/>
            <person name="Raghavan V."/>
            <person name="Scher J.U."/>
            <person name="Tett A."/>
            <person name="Cox L.M."/>
            <person name="Gottsegen C."/>
            <person name="Watters A."/>
            <person name="Wiltshire- Gordon J.D."/>
            <person name="Segata N."/>
            <person name="Bonneau R."/>
            <person name="Littman D.R."/>
        </authorList>
    </citation>
    <scope>NUCLEOTIDE SEQUENCE [LARGE SCALE GENOMIC DNA]</scope>
    <source>
        <strain evidence="4">iAU3127</strain>
    </source>
</reference>
<dbReference type="RefSeq" id="WP_153137934.1">
    <property type="nucleotide sequence ID" value="NZ_CP152484.1"/>
</dbReference>
<evidence type="ECO:0000313" key="4">
    <source>
        <dbReference type="Proteomes" id="UP000421283"/>
    </source>
</evidence>
<evidence type="ECO:0000256" key="1">
    <source>
        <dbReference type="SAM" id="Coils"/>
    </source>
</evidence>